<dbReference type="EMBL" id="MHFR01000041">
    <property type="protein sequence ID" value="OGW97528.1"/>
    <property type="molecule type" value="Genomic_DNA"/>
</dbReference>
<protein>
    <submittedName>
        <fullName evidence="1">Uncharacterized protein</fullName>
    </submittedName>
</protein>
<proteinExistence type="predicted"/>
<name>A0A1G1KX63_9BACT</name>
<accession>A0A1G1KX63</accession>
<comment type="caution">
    <text evidence="1">The sequence shown here is derived from an EMBL/GenBank/DDBJ whole genome shotgun (WGS) entry which is preliminary data.</text>
</comment>
<dbReference type="AlphaFoldDB" id="A0A1G1KX63"/>
<evidence type="ECO:0000313" key="2">
    <source>
        <dbReference type="Proteomes" id="UP000178187"/>
    </source>
</evidence>
<sequence length="100" mass="11545">MSSPRKRGSSRCGFPLEACGNDKRTQLSMVFLEVVNRQDDEKKLNYKPKLIGFFNRVDSIVEILWGNSDARFADIFMIRQKITMSHLKICRMIGFVRSAV</sequence>
<organism evidence="1 2">
    <name type="scientific">Candidatus Danuiimicrobium aquiferis</name>
    <dbReference type="NCBI Taxonomy" id="1801832"/>
    <lineage>
        <taxon>Bacteria</taxon>
        <taxon>Pseudomonadati</taxon>
        <taxon>Candidatus Omnitrophota</taxon>
        <taxon>Candidatus Danuiimicrobium</taxon>
    </lineage>
</organism>
<dbReference type="Proteomes" id="UP000178187">
    <property type="component" value="Unassembled WGS sequence"/>
</dbReference>
<reference evidence="1 2" key="1">
    <citation type="journal article" date="2016" name="Nat. Commun.">
        <title>Thousands of microbial genomes shed light on interconnected biogeochemical processes in an aquifer system.</title>
        <authorList>
            <person name="Anantharaman K."/>
            <person name="Brown C.T."/>
            <person name="Hug L.A."/>
            <person name="Sharon I."/>
            <person name="Castelle C.J."/>
            <person name="Probst A.J."/>
            <person name="Thomas B.C."/>
            <person name="Singh A."/>
            <person name="Wilkins M.J."/>
            <person name="Karaoz U."/>
            <person name="Brodie E.L."/>
            <person name="Williams K.H."/>
            <person name="Hubbard S.S."/>
            <person name="Banfield J.F."/>
        </authorList>
    </citation>
    <scope>NUCLEOTIDE SEQUENCE [LARGE SCALE GENOMIC DNA]</scope>
</reference>
<evidence type="ECO:0000313" key="1">
    <source>
        <dbReference type="EMBL" id="OGW97528.1"/>
    </source>
</evidence>
<gene>
    <name evidence="1" type="ORF">A3G33_05070</name>
</gene>